<evidence type="ECO:0000313" key="1">
    <source>
        <dbReference type="EMBL" id="CAB4792156.1"/>
    </source>
</evidence>
<gene>
    <name evidence="1" type="ORF">UFOPK3010_00052</name>
</gene>
<organism evidence="1">
    <name type="scientific">freshwater metagenome</name>
    <dbReference type="NCBI Taxonomy" id="449393"/>
    <lineage>
        <taxon>unclassified sequences</taxon>
        <taxon>metagenomes</taxon>
        <taxon>ecological metagenomes</taxon>
    </lineage>
</organism>
<dbReference type="AlphaFoldDB" id="A0A6J6XA69"/>
<dbReference type="EMBL" id="CAFAAM010000004">
    <property type="protein sequence ID" value="CAB4792156.1"/>
    <property type="molecule type" value="Genomic_DNA"/>
</dbReference>
<proteinExistence type="predicted"/>
<accession>A0A6J6XA69</accession>
<name>A0A6J6XA69_9ZZZZ</name>
<sequence>MTTLPTLFSCSQSAAGPRPLVALALIPLRLSPCTPPSLPPPPWYRWPLHCRRVSVGFEAESATKQRGQSRSSCLRLVRSRCGGEHRSDGANGRLSPSICSGPFSTSRSSLSELSNCWPDQSTASDGQRSSRCLARSAQALSLLRPLLGSSIPRYFRRAKKFSAPVRELPLLSVPVLPRWSSSAEQSGARGDCFGCGALAQIPALAEPAHLHRDV</sequence>
<reference evidence="1" key="1">
    <citation type="submission" date="2020-05" db="EMBL/GenBank/DDBJ databases">
        <authorList>
            <person name="Chiriac C."/>
            <person name="Salcher M."/>
            <person name="Ghai R."/>
            <person name="Kavagutti S V."/>
        </authorList>
    </citation>
    <scope>NUCLEOTIDE SEQUENCE</scope>
</reference>
<protein>
    <submittedName>
        <fullName evidence="1">Unannotated protein</fullName>
    </submittedName>
</protein>